<evidence type="ECO:0000313" key="2">
    <source>
        <dbReference type="Proteomes" id="UP000620075"/>
    </source>
</evidence>
<organism evidence="1 2">
    <name type="scientific">Candidatus Dormiibacter inghamiae</name>
    <dbReference type="NCBI Taxonomy" id="3127013"/>
    <lineage>
        <taxon>Bacteria</taxon>
        <taxon>Bacillati</taxon>
        <taxon>Candidatus Dormiibacterota</taxon>
        <taxon>Candidatus Dormibacteria</taxon>
        <taxon>Candidatus Dormibacterales</taxon>
        <taxon>Candidatus Dormibacteraceae</taxon>
        <taxon>Candidatus Dormiibacter</taxon>
    </lineage>
</organism>
<dbReference type="EMBL" id="JAEKNQ010000054">
    <property type="protein sequence ID" value="MBJ7604202.1"/>
    <property type="molecule type" value="Genomic_DNA"/>
</dbReference>
<sequence length="100" mass="10968">MESLIALLRDESSTVRQEAANALGAVFWRDRSASRRGAHHAAKALAQYLDEHPDDCHYFTLTALGATGDRVAKPVLETAAQVPEERLRKAAERGLANLSR</sequence>
<evidence type="ECO:0000313" key="1">
    <source>
        <dbReference type="EMBL" id="MBJ7604202.1"/>
    </source>
</evidence>
<dbReference type="Pfam" id="PF13646">
    <property type="entry name" value="HEAT_2"/>
    <property type="match status" value="1"/>
</dbReference>
<dbReference type="InterPro" id="IPR016024">
    <property type="entry name" value="ARM-type_fold"/>
</dbReference>
<reference evidence="1 2" key="1">
    <citation type="submission" date="2020-10" db="EMBL/GenBank/DDBJ databases">
        <title>Ca. Dormibacterota MAGs.</title>
        <authorList>
            <person name="Montgomery K."/>
        </authorList>
    </citation>
    <scope>NUCLEOTIDE SEQUENCE [LARGE SCALE GENOMIC DNA]</scope>
    <source>
        <strain evidence="1">SC8811_S16_3</strain>
    </source>
</reference>
<gene>
    <name evidence="1" type="ORF">JF888_13575</name>
</gene>
<dbReference type="Gene3D" id="1.25.10.10">
    <property type="entry name" value="Leucine-rich Repeat Variant"/>
    <property type="match status" value="1"/>
</dbReference>
<dbReference type="AlphaFoldDB" id="A0A934KIP0"/>
<name>A0A934KIP0_9BACT</name>
<protein>
    <submittedName>
        <fullName evidence="1">HEAT repeat domain-containing protein</fullName>
    </submittedName>
</protein>
<proteinExistence type="predicted"/>
<dbReference type="Proteomes" id="UP000620075">
    <property type="component" value="Unassembled WGS sequence"/>
</dbReference>
<dbReference type="RefSeq" id="WP_338181441.1">
    <property type="nucleotide sequence ID" value="NZ_JAEKNQ010000054.1"/>
</dbReference>
<dbReference type="SUPFAM" id="SSF48371">
    <property type="entry name" value="ARM repeat"/>
    <property type="match status" value="1"/>
</dbReference>
<dbReference type="InterPro" id="IPR011989">
    <property type="entry name" value="ARM-like"/>
</dbReference>
<comment type="caution">
    <text evidence="1">The sequence shown here is derived from an EMBL/GenBank/DDBJ whole genome shotgun (WGS) entry which is preliminary data.</text>
</comment>
<accession>A0A934KIP0</accession>